<keyword evidence="11 18" id="KW-0249">Electron transport</keyword>
<keyword evidence="12 18" id="KW-1133">Transmembrane helix</keyword>
<dbReference type="PRINTS" id="PR01436">
    <property type="entry name" value="NADHDHGNASE2"/>
</dbReference>
<evidence type="ECO:0000256" key="7">
    <source>
        <dbReference type="ARBA" id="ARBA00022660"/>
    </source>
</evidence>
<keyword evidence="10 18" id="KW-1278">Translocase</keyword>
<keyword evidence="13 18" id="KW-0520">NAD</keyword>
<dbReference type="RefSeq" id="YP_009133114.1">
    <property type="nucleotide sequence ID" value="NC_026914.1"/>
</dbReference>
<feature type="transmembrane region" description="Helical" evidence="18">
    <location>
        <begin position="59"/>
        <end position="80"/>
    </location>
</feature>
<dbReference type="EMBL" id="KP296147">
    <property type="protein sequence ID" value="AKC58401.1"/>
    <property type="molecule type" value="Genomic_DNA"/>
</dbReference>
<evidence type="ECO:0000256" key="3">
    <source>
        <dbReference type="ARBA" id="ARBA00007012"/>
    </source>
</evidence>
<dbReference type="InterPro" id="IPR001750">
    <property type="entry name" value="ND/Mrp_TM"/>
</dbReference>
<keyword evidence="14 18" id="KW-0830">Ubiquinone</keyword>
<evidence type="ECO:0000256" key="9">
    <source>
        <dbReference type="ARBA" id="ARBA00022792"/>
    </source>
</evidence>
<feature type="transmembrane region" description="Helical" evidence="18">
    <location>
        <begin position="140"/>
        <end position="161"/>
    </location>
</feature>
<evidence type="ECO:0000256" key="2">
    <source>
        <dbReference type="ARBA" id="ARBA00004448"/>
    </source>
</evidence>
<evidence type="ECO:0000256" key="12">
    <source>
        <dbReference type="ARBA" id="ARBA00022989"/>
    </source>
</evidence>
<feature type="transmembrane region" description="Helical" evidence="18">
    <location>
        <begin position="168"/>
        <end position="187"/>
    </location>
</feature>
<evidence type="ECO:0000256" key="5">
    <source>
        <dbReference type="ARBA" id="ARBA00021008"/>
    </source>
</evidence>
<dbReference type="CTD" id="4536"/>
<keyword evidence="7 18" id="KW-0679">Respiratory chain</keyword>
<feature type="transmembrane region" description="Helical" evidence="18">
    <location>
        <begin position="7"/>
        <end position="22"/>
    </location>
</feature>
<organism evidence="20">
    <name type="scientific">Daphnia magna</name>
    <dbReference type="NCBI Taxonomy" id="35525"/>
    <lineage>
        <taxon>Eukaryota</taxon>
        <taxon>Metazoa</taxon>
        <taxon>Ecdysozoa</taxon>
        <taxon>Arthropoda</taxon>
        <taxon>Crustacea</taxon>
        <taxon>Branchiopoda</taxon>
        <taxon>Diplostraca</taxon>
        <taxon>Cladocera</taxon>
        <taxon>Anomopoda</taxon>
        <taxon>Daphniidae</taxon>
        <taxon>Daphnia</taxon>
    </lineage>
</organism>
<comment type="similarity">
    <text evidence="3 18">Belongs to the complex I subunit 2 family.</text>
</comment>
<evidence type="ECO:0000256" key="6">
    <source>
        <dbReference type="ARBA" id="ARBA00022448"/>
    </source>
</evidence>
<comment type="function">
    <text evidence="1">Core subunit of the mitochondrial membrane respiratory chain NADH dehydrogenase (Complex I) that is believed to belong to the minimal assembly required for catalysis. Complex I functions in the transfer of electrons from NADH to the respiratory chain. The immediate electron acceptor for the enzyme is believed to be ubiquinone.</text>
</comment>
<keyword evidence="6" id="KW-0813">Transport</keyword>
<dbReference type="InterPro" id="IPR003917">
    <property type="entry name" value="NADH_UbQ_OxRdtase_chain2"/>
</dbReference>
<proteinExistence type="inferred from homology"/>
<evidence type="ECO:0000256" key="10">
    <source>
        <dbReference type="ARBA" id="ARBA00022967"/>
    </source>
</evidence>
<dbReference type="Pfam" id="PF00361">
    <property type="entry name" value="Proton_antipo_M"/>
    <property type="match status" value="1"/>
</dbReference>
<protein>
    <recommendedName>
        <fullName evidence="5 18">NADH-ubiquinone oxidoreductase chain 2</fullName>
        <ecNumber evidence="4 18">7.1.1.2</ecNumber>
    </recommendedName>
</protein>
<evidence type="ECO:0000256" key="14">
    <source>
        <dbReference type="ARBA" id="ARBA00023075"/>
    </source>
</evidence>
<sequence length="328" mass="37180">MWFSPSLILMLISIMSSVFLILSSPSLFISWLGLELNTLAFLPMMLVKKTSMASEGSVKYFLTQTLASILIIISIVMFFLDLNSVGNSLLLVGLSIKLGAAPFHSWILSVAETLNWPVLFILLTIQKINPLFMLWNFSSYWGNVFNVIIIMSLVVGSLMGLIQTSTRLLMTFSSISHMGWILISVSFDLWMGVLYFFIYMVVLLPVIMIFNTFNISYINEFFLMNFSLSKQILLFLSVLSLGGLPPFLGFLPKWLILQVVMSMGWYFFSLIMILASLFTLFFYLRVTFTAFILGGSSLFETKIFYSLGNLNLFMLSLSILGLPLFLFV</sequence>
<feature type="transmembrane region" description="Helical" evidence="18">
    <location>
        <begin position="193"/>
        <end position="211"/>
    </location>
</feature>
<dbReference type="InterPro" id="IPR050175">
    <property type="entry name" value="Complex_I_Subunit_2"/>
</dbReference>
<evidence type="ECO:0000256" key="18">
    <source>
        <dbReference type="RuleBase" id="RU003403"/>
    </source>
</evidence>
<dbReference type="GO" id="GO:0008137">
    <property type="term" value="F:NADH dehydrogenase (ubiquinone) activity"/>
    <property type="evidence" value="ECO:0007669"/>
    <property type="project" value="UniProtKB-EC"/>
</dbReference>
<accession>A0A0E3U2G5</accession>
<dbReference type="GO" id="GO:0005743">
    <property type="term" value="C:mitochondrial inner membrane"/>
    <property type="evidence" value="ECO:0007669"/>
    <property type="project" value="UniProtKB-SubCell"/>
</dbReference>
<evidence type="ECO:0000256" key="13">
    <source>
        <dbReference type="ARBA" id="ARBA00023027"/>
    </source>
</evidence>
<comment type="function">
    <text evidence="18">Core subunit of the mitochondrial membrane respiratory chain NADH dehydrogenase (Complex I) which catalyzes electron transfer from NADH through the respiratory chain, using ubiquinone as an electron acceptor. Essential for the catalytic activity and assembly of complex I.</text>
</comment>
<dbReference type="PANTHER" id="PTHR46552:SF1">
    <property type="entry name" value="NADH-UBIQUINONE OXIDOREDUCTASE CHAIN 2"/>
    <property type="match status" value="1"/>
</dbReference>
<gene>
    <name evidence="20" type="primary">ND2</name>
</gene>
<comment type="catalytic activity">
    <reaction evidence="17 18">
        <text>a ubiquinone + NADH + 5 H(+)(in) = a ubiquinol + NAD(+) + 4 H(+)(out)</text>
        <dbReference type="Rhea" id="RHEA:29091"/>
        <dbReference type="Rhea" id="RHEA-COMP:9565"/>
        <dbReference type="Rhea" id="RHEA-COMP:9566"/>
        <dbReference type="ChEBI" id="CHEBI:15378"/>
        <dbReference type="ChEBI" id="CHEBI:16389"/>
        <dbReference type="ChEBI" id="CHEBI:17976"/>
        <dbReference type="ChEBI" id="CHEBI:57540"/>
        <dbReference type="ChEBI" id="CHEBI:57945"/>
        <dbReference type="EC" id="7.1.1.2"/>
    </reaction>
</comment>
<geneLocation type="mitochondrion" evidence="20"/>
<evidence type="ECO:0000256" key="4">
    <source>
        <dbReference type="ARBA" id="ARBA00012944"/>
    </source>
</evidence>
<evidence type="ECO:0000313" key="20">
    <source>
        <dbReference type="EMBL" id="AKC58401.1"/>
    </source>
</evidence>
<evidence type="ECO:0000256" key="15">
    <source>
        <dbReference type="ARBA" id="ARBA00023128"/>
    </source>
</evidence>
<dbReference type="PANTHER" id="PTHR46552">
    <property type="entry name" value="NADH-UBIQUINONE OXIDOREDUCTASE CHAIN 2"/>
    <property type="match status" value="1"/>
</dbReference>
<comment type="subcellular location">
    <subcellularLocation>
        <location evidence="2 18">Mitochondrion inner membrane</location>
        <topology evidence="2 18">Multi-pass membrane protein</topology>
    </subcellularLocation>
</comment>
<evidence type="ECO:0000259" key="19">
    <source>
        <dbReference type="Pfam" id="PF00361"/>
    </source>
</evidence>
<dbReference type="GeneID" id="24147202"/>
<keyword evidence="15 18" id="KW-0496">Mitochondrion</keyword>
<dbReference type="EC" id="7.1.1.2" evidence="4 18"/>
<feature type="transmembrane region" description="Helical" evidence="18">
    <location>
        <begin position="114"/>
        <end position="134"/>
    </location>
</feature>
<evidence type="ECO:0000256" key="8">
    <source>
        <dbReference type="ARBA" id="ARBA00022692"/>
    </source>
</evidence>
<feature type="transmembrane region" description="Helical" evidence="18">
    <location>
        <begin position="263"/>
        <end position="284"/>
    </location>
</feature>
<dbReference type="GO" id="GO:0006120">
    <property type="term" value="P:mitochondrial electron transport, NADH to ubiquinone"/>
    <property type="evidence" value="ECO:0007669"/>
    <property type="project" value="InterPro"/>
</dbReference>
<feature type="domain" description="NADH:quinone oxidoreductase/Mrp antiporter transmembrane" evidence="19">
    <location>
        <begin position="24"/>
        <end position="279"/>
    </location>
</feature>
<keyword evidence="8 18" id="KW-0812">Transmembrane</keyword>
<feature type="transmembrane region" description="Helical" evidence="18">
    <location>
        <begin position="232"/>
        <end position="251"/>
    </location>
</feature>
<dbReference type="OrthoDB" id="4092844at2759"/>
<evidence type="ECO:0000256" key="11">
    <source>
        <dbReference type="ARBA" id="ARBA00022982"/>
    </source>
</evidence>
<dbReference type="KEGG" id="dmk:24147202"/>
<name>A0A0E3U2G5_9CRUS</name>
<evidence type="ECO:0000256" key="17">
    <source>
        <dbReference type="ARBA" id="ARBA00049551"/>
    </source>
</evidence>
<keyword evidence="9 18" id="KW-0999">Mitochondrion inner membrane</keyword>
<evidence type="ECO:0000256" key="1">
    <source>
        <dbReference type="ARBA" id="ARBA00003257"/>
    </source>
</evidence>
<reference evidence="20" key="1">
    <citation type="submission" date="2014-12" db="EMBL/GenBank/DDBJ databases">
        <title>Analysis of the complete mitochondrial genome sequence of Daphnia magna (Crustacea: Clasocera) from Huaihe in China.</title>
        <authorList>
            <person name="Cheng R."/>
            <person name="Geng X."/>
            <person name="Wang Y."/>
            <person name="Deng B."/>
            <person name="Zhang H."/>
        </authorList>
    </citation>
    <scope>NUCLEOTIDE SEQUENCE</scope>
</reference>
<feature type="transmembrane region" description="Helical" evidence="18">
    <location>
        <begin position="304"/>
        <end position="327"/>
    </location>
</feature>
<dbReference type="AlphaFoldDB" id="A0A0E3U2G5"/>
<evidence type="ECO:0000256" key="16">
    <source>
        <dbReference type="ARBA" id="ARBA00023136"/>
    </source>
</evidence>
<keyword evidence="16 18" id="KW-0472">Membrane</keyword>